<comment type="catalytic activity">
    <reaction evidence="1">
        <text>5-dehydro-4-deoxy-D-glucuronate = 3-deoxy-D-glycero-2,5-hexodiulosonate</text>
        <dbReference type="Rhea" id="RHEA:23896"/>
        <dbReference type="ChEBI" id="CHEBI:17117"/>
        <dbReference type="ChEBI" id="CHEBI:29071"/>
        <dbReference type="EC" id="5.3.1.17"/>
    </reaction>
</comment>
<dbReference type="InterPro" id="IPR027449">
    <property type="entry name" value="KduI_N"/>
</dbReference>
<dbReference type="EMBL" id="APMP01000006">
    <property type="protein sequence ID" value="ENZ82537.1"/>
    <property type="molecule type" value="Genomic_DNA"/>
</dbReference>
<comment type="similarity">
    <text evidence="4">Belongs to the KduI family.</text>
</comment>
<keyword evidence="6" id="KW-0479">Metal-binding</keyword>
<evidence type="ECO:0000256" key="2">
    <source>
        <dbReference type="ARBA" id="ARBA00001947"/>
    </source>
</evidence>
<dbReference type="InterPro" id="IPR007045">
    <property type="entry name" value="KduI"/>
</dbReference>
<evidence type="ECO:0000256" key="7">
    <source>
        <dbReference type="ARBA" id="ARBA00022833"/>
    </source>
</evidence>
<evidence type="ECO:0000256" key="6">
    <source>
        <dbReference type="ARBA" id="ARBA00022723"/>
    </source>
</evidence>
<dbReference type="eggNOG" id="COG3717">
    <property type="taxonomic scope" value="Bacteria"/>
</dbReference>
<dbReference type="UniPathway" id="UPA00545">
    <property type="reaction ID" value="UER00826"/>
</dbReference>
<dbReference type="STRING" id="1292034.OR37_01471"/>
<comment type="pathway">
    <text evidence="3">Glycan metabolism; pectin degradation; 2-dehydro-3-deoxy-D-gluconate from pectin: step 4/5.</text>
</comment>
<evidence type="ECO:0000313" key="9">
    <source>
        <dbReference type="EMBL" id="ENZ82537.1"/>
    </source>
</evidence>
<evidence type="ECO:0000256" key="8">
    <source>
        <dbReference type="ARBA" id="ARBA00023235"/>
    </source>
</evidence>
<dbReference type="EC" id="5.3.1.17" evidence="5"/>
<dbReference type="GO" id="GO:0019698">
    <property type="term" value="P:D-galacturonate catabolic process"/>
    <property type="evidence" value="ECO:0007669"/>
    <property type="project" value="TreeGrafter"/>
</dbReference>
<protein>
    <recommendedName>
        <fullName evidence="5">5-dehydro-4-deoxy-D-glucuronate isomerase</fullName>
        <ecNumber evidence="5">5.3.1.17</ecNumber>
    </recommendedName>
</protein>
<dbReference type="NCBIfam" id="NF002091">
    <property type="entry name" value="PRK00924.1"/>
    <property type="match status" value="1"/>
</dbReference>
<dbReference type="Pfam" id="PF04962">
    <property type="entry name" value="KduI"/>
    <property type="match status" value="1"/>
</dbReference>
<dbReference type="Gene3D" id="2.60.120.520">
    <property type="entry name" value="pectin degrading enzyme 5-keto 4- deoxyuronate isomerase, domain 1"/>
    <property type="match status" value="1"/>
</dbReference>
<dbReference type="AlphaFoldDB" id="R0EN87"/>
<comment type="caution">
    <text evidence="9">The sequence shown here is derived from an EMBL/GenBank/DDBJ whole genome shotgun (WGS) entry which is preliminary data.</text>
</comment>
<dbReference type="CDD" id="cd20491">
    <property type="entry name" value="cupin_KduI_C"/>
    <property type="match status" value="1"/>
</dbReference>
<dbReference type="CDD" id="cd20294">
    <property type="entry name" value="cupin_KduI_N"/>
    <property type="match status" value="1"/>
</dbReference>
<dbReference type="PANTHER" id="PTHR38461:SF1">
    <property type="entry name" value="4-DEOXY-L-THREO-5-HEXOSULOSE-URONATE KETOL-ISOMERASE"/>
    <property type="match status" value="1"/>
</dbReference>
<sequence length="285" mass="31356" precursor="true">MEYRESADRAGMSRMTARELRDTFVIDGLFQPGQLRLSYLEVERAVVGSAMPVDAPLILPTDKALAARFFCERREVGVINIGGPGSVSLDGQRHDLDRRDSLYIGRGVESVSFASDDPAEPARYYFVSYPAHASHPCKRVRREEARVIFAGEASAANRRVIRQSIRPGIVDTCQLVMGFTELESGNVWNTMPPHTHRRRSEIYMYFDAAPGRVMHLMGDPAEPRAVFMDDGEAVFSPSWSIHSGVGTGAYSFVWSMGGENLEFDDMDVLAVSDLGVGAGTGEGAK</sequence>
<dbReference type="Gene3D" id="2.60.120.10">
    <property type="entry name" value="Jelly Rolls"/>
    <property type="match status" value="1"/>
</dbReference>
<dbReference type="InterPro" id="IPR011051">
    <property type="entry name" value="RmlC_Cupin_sf"/>
</dbReference>
<keyword evidence="8 9" id="KW-0413">Isomerase</keyword>
<keyword evidence="7" id="KW-0862">Zinc</keyword>
<dbReference type="InterPro" id="IPR014710">
    <property type="entry name" value="RmlC-like_jellyroll"/>
</dbReference>
<reference evidence="9 10" key="1">
    <citation type="journal article" date="2013" name="Genome Announc.">
        <title>Draft Genome Sequence for Caulobacter sp. Strain OR37, a Bacterium Tolerant to Heavy Metals.</title>
        <authorList>
            <person name="Utturkar S.M."/>
            <person name="Bollmann A."/>
            <person name="Brzoska R.M."/>
            <person name="Klingeman D.M."/>
            <person name="Epstein S.E."/>
            <person name="Palumbo A.V."/>
            <person name="Brown S.D."/>
        </authorList>
    </citation>
    <scope>NUCLEOTIDE SEQUENCE [LARGE SCALE GENOMIC DNA]</scope>
    <source>
        <strain evidence="9 10">OR37</strain>
    </source>
</reference>
<keyword evidence="10" id="KW-1185">Reference proteome</keyword>
<name>R0EN87_CAUVI</name>
<evidence type="ECO:0000256" key="4">
    <source>
        <dbReference type="ARBA" id="ARBA00008086"/>
    </source>
</evidence>
<evidence type="ECO:0000256" key="5">
    <source>
        <dbReference type="ARBA" id="ARBA00012547"/>
    </source>
</evidence>
<evidence type="ECO:0000256" key="1">
    <source>
        <dbReference type="ARBA" id="ARBA00000552"/>
    </source>
</evidence>
<dbReference type="PANTHER" id="PTHR38461">
    <property type="entry name" value="4-DEOXY-L-THREO-5-HEXOSULOSE-URONATE KETOL-ISOMERASE"/>
    <property type="match status" value="1"/>
</dbReference>
<accession>R0EN87</accession>
<dbReference type="GO" id="GO:0042840">
    <property type="term" value="P:D-glucuronate catabolic process"/>
    <property type="evidence" value="ECO:0007669"/>
    <property type="project" value="TreeGrafter"/>
</dbReference>
<dbReference type="GO" id="GO:0046872">
    <property type="term" value="F:metal ion binding"/>
    <property type="evidence" value="ECO:0007669"/>
    <property type="project" value="UniProtKB-KW"/>
</dbReference>
<dbReference type="GO" id="GO:0008697">
    <property type="term" value="F:4-deoxy-L-threo-5-hexosulose-uronate ketol-isomerase activity"/>
    <property type="evidence" value="ECO:0007669"/>
    <property type="project" value="UniProtKB-EC"/>
</dbReference>
<evidence type="ECO:0000256" key="3">
    <source>
        <dbReference type="ARBA" id="ARBA00005148"/>
    </source>
</evidence>
<dbReference type="PATRIC" id="fig|1292034.3.peg.1458"/>
<dbReference type="Proteomes" id="UP000013063">
    <property type="component" value="Unassembled WGS sequence"/>
</dbReference>
<organism evidence="9 10">
    <name type="scientific">Caulobacter vibrioides OR37</name>
    <dbReference type="NCBI Taxonomy" id="1292034"/>
    <lineage>
        <taxon>Bacteria</taxon>
        <taxon>Pseudomonadati</taxon>
        <taxon>Pseudomonadota</taxon>
        <taxon>Alphaproteobacteria</taxon>
        <taxon>Caulobacterales</taxon>
        <taxon>Caulobacteraceae</taxon>
        <taxon>Caulobacter</taxon>
    </lineage>
</organism>
<gene>
    <name evidence="9" type="ORF">OR37_01471</name>
</gene>
<proteinExistence type="inferred from homology"/>
<dbReference type="InterPro" id="IPR021120">
    <property type="entry name" value="KduI/IolB_isomerase"/>
</dbReference>
<dbReference type="OrthoDB" id="9770644at2"/>
<comment type="cofactor">
    <cofactor evidence="2">
        <name>Zn(2+)</name>
        <dbReference type="ChEBI" id="CHEBI:29105"/>
    </cofactor>
</comment>
<evidence type="ECO:0000313" key="10">
    <source>
        <dbReference type="Proteomes" id="UP000013063"/>
    </source>
</evidence>
<dbReference type="GO" id="GO:0045490">
    <property type="term" value="P:pectin catabolic process"/>
    <property type="evidence" value="ECO:0007669"/>
    <property type="project" value="UniProtKB-UniPathway"/>
</dbReference>
<dbReference type="SUPFAM" id="SSF51182">
    <property type="entry name" value="RmlC-like cupins"/>
    <property type="match status" value="1"/>
</dbReference>